<dbReference type="SUPFAM" id="SSF55785">
    <property type="entry name" value="PYP-like sensor domain (PAS domain)"/>
    <property type="match status" value="1"/>
</dbReference>
<dbReference type="STRING" id="1908237.BEN47_17825"/>
<protein>
    <submittedName>
        <fullName evidence="1">Uncharacterized protein</fullName>
    </submittedName>
</protein>
<proteinExistence type="predicted"/>
<dbReference type="RefSeq" id="WP_070729581.1">
    <property type="nucleotide sequence ID" value="NZ_MDZB01000135.1"/>
</dbReference>
<comment type="caution">
    <text evidence="1">The sequence shown here is derived from an EMBL/GenBank/DDBJ whole genome shotgun (WGS) entry which is preliminary data.</text>
</comment>
<evidence type="ECO:0000313" key="2">
    <source>
        <dbReference type="Proteomes" id="UP000176294"/>
    </source>
</evidence>
<dbReference type="OrthoDB" id="9816309at2"/>
<gene>
    <name evidence="1" type="ORF">BEN47_17825</name>
</gene>
<dbReference type="AlphaFoldDB" id="A0A1G1SX02"/>
<accession>A0A1G1SX02</accession>
<dbReference type="InterPro" id="IPR035965">
    <property type="entry name" value="PAS-like_dom_sf"/>
</dbReference>
<sequence>MLFQLFNALGLLQESSRMAEMVVETVRKLLLVLDSQPRALAVSHAFATLFRLDAAQAKGKLPADLDGGIWRQPALRQRLEAVLRDPTTIFDDYIFNGEFPEAGHRELLVYGRCIVSTGALSSKLLLGIKDMTPA</sequence>
<reference evidence="1 2" key="1">
    <citation type="submission" date="2016-08" db="EMBL/GenBank/DDBJ databases">
        <title>Hymenobacter coccineus sp. nov., Hymenobacter lapidarius sp. nov. and Hymenobacter glacialis sp. nov., isolated from Antarctic soil.</title>
        <authorList>
            <person name="Sedlacek I."/>
            <person name="Kralova S."/>
            <person name="Kyrova K."/>
            <person name="Maslanova I."/>
            <person name="Stankova E."/>
            <person name="Vrbovska V."/>
            <person name="Nemec M."/>
            <person name="Bartak M."/>
            <person name="Svec P."/>
            <person name="Busse H.-J."/>
            <person name="Pantucek R."/>
        </authorList>
    </citation>
    <scope>NUCLEOTIDE SEQUENCE [LARGE SCALE GENOMIC DNA]</scope>
    <source>
        <strain evidence="1 2">CCM 8643</strain>
    </source>
</reference>
<dbReference type="EMBL" id="MDZB01000135">
    <property type="protein sequence ID" value="OGX83140.1"/>
    <property type="molecule type" value="Genomic_DNA"/>
</dbReference>
<organism evidence="1 2">
    <name type="scientific">Hymenobacter lapidarius</name>
    <dbReference type="NCBI Taxonomy" id="1908237"/>
    <lineage>
        <taxon>Bacteria</taxon>
        <taxon>Pseudomonadati</taxon>
        <taxon>Bacteroidota</taxon>
        <taxon>Cytophagia</taxon>
        <taxon>Cytophagales</taxon>
        <taxon>Hymenobacteraceae</taxon>
        <taxon>Hymenobacter</taxon>
    </lineage>
</organism>
<name>A0A1G1SX02_9BACT</name>
<keyword evidence="2" id="KW-1185">Reference proteome</keyword>
<dbReference type="Proteomes" id="UP000176294">
    <property type="component" value="Unassembled WGS sequence"/>
</dbReference>
<evidence type="ECO:0000313" key="1">
    <source>
        <dbReference type="EMBL" id="OGX83140.1"/>
    </source>
</evidence>